<dbReference type="Pfam" id="PF03237">
    <property type="entry name" value="Terminase_6N"/>
    <property type="match status" value="1"/>
</dbReference>
<feature type="region of interest" description="Disordered" evidence="1">
    <location>
        <begin position="505"/>
        <end position="539"/>
    </location>
</feature>
<dbReference type="AlphaFoldDB" id="A0A973WSK6"/>
<dbReference type="EMBL" id="JABWSX010000001">
    <property type="protein sequence ID" value="NVL08636.1"/>
    <property type="molecule type" value="Genomic_DNA"/>
</dbReference>
<proteinExistence type="predicted"/>
<protein>
    <recommendedName>
        <fullName evidence="3">Mu-like prophage FluMu protein gp28</fullName>
    </recommendedName>
</protein>
<accession>A0A973WSK6</accession>
<dbReference type="PIRSF" id="PIRSF007056">
    <property type="entry name" value="UCP007056"/>
    <property type="match status" value="1"/>
</dbReference>
<dbReference type="Gene3D" id="3.40.50.300">
    <property type="entry name" value="P-loop containing nucleotide triphosphate hydrolases"/>
    <property type="match status" value="1"/>
</dbReference>
<sequence length="547" mass="60631">MTEAPRIVSEQEWAYTRRAGILAGAELARQAGSVEDILLGYQKQLLESTAQNPVTLCEKSRRIGATWGVAADAVLTSAAARDAGGMDTFYVGFNLDMAREFIDTCGMWARSFNEAAAAIEEFLFDDGEADKNIQAFRIRFASGFEIVALASRPRSLRGRQGYVIIDEAAFHDDLDGVMKAALALLMWGGKVLVISTHLGVDNAFNKLIEDARAGRNPFKIIRCTFDDALQAGLYRRIALVTRKTWSIEDEAQWRASIVAFYGEHAEEELFCVPSQGGGAYLPRPLIEGRMLGDLKVFRLERSAEFTYLPKDRRESDIKAWCEANLEEPLKALDQDRQHAFGEDFGRVSDLTDIVPIEIGKTLKRTVPFVAELRNIPFEQQRQVLFYICDRLPRFIGGKMDATGNGAYLAEVAAQRYGALRIEQVKLSTQWYLENFPPMKAAFEDGSLLVPKDDDLLGDLALVTTVRGIPQIPAVKTDGKDGKKRHGDFAVALALGYAQTRSGVREVGYRSQSTDDGRSPLEDTGGDPVGGARDWWRPPMGARLRGTL</sequence>
<dbReference type="InterPro" id="IPR012036">
    <property type="entry name" value="Phage_Mu_Gp28"/>
</dbReference>
<evidence type="ECO:0008006" key="3">
    <source>
        <dbReference type="Google" id="ProtNLM"/>
    </source>
</evidence>
<name>A0A973WSK6_9BRAD</name>
<evidence type="ECO:0000256" key="1">
    <source>
        <dbReference type="SAM" id="MobiDB-lite"/>
    </source>
</evidence>
<comment type="caution">
    <text evidence="2">The sequence shown here is derived from an EMBL/GenBank/DDBJ whole genome shotgun (WGS) entry which is preliminary data.</text>
</comment>
<evidence type="ECO:0000313" key="2">
    <source>
        <dbReference type="EMBL" id="NVL08636.1"/>
    </source>
</evidence>
<organism evidence="2">
    <name type="scientific">Bradyrhizobium quebecense</name>
    <dbReference type="NCBI Taxonomy" id="2748629"/>
    <lineage>
        <taxon>Bacteria</taxon>
        <taxon>Pseudomonadati</taxon>
        <taxon>Pseudomonadota</taxon>
        <taxon>Alphaproteobacteria</taxon>
        <taxon>Hyphomicrobiales</taxon>
        <taxon>Nitrobacteraceae</taxon>
        <taxon>Bradyrhizobium</taxon>
    </lineage>
</organism>
<dbReference type="Gene3D" id="3.30.420.240">
    <property type="match status" value="1"/>
</dbReference>
<dbReference type="RefSeq" id="WP_176532120.1">
    <property type="nucleotide sequence ID" value="NZ_CP088022.1"/>
</dbReference>
<dbReference type="InterPro" id="IPR027417">
    <property type="entry name" value="P-loop_NTPase"/>
</dbReference>
<gene>
    <name evidence="2" type="ORF">HU230_23325</name>
</gene>
<feature type="compositionally biased region" description="Basic and acidic residues" evidence="1">
    <location>
        <begin position="505"/>
        <end position="520"/>
    </location>
</feature>
<reference evidence="2" key="1">
    <citation type="submission" date="2020-06" db="EMBL/GenBank/DDBJ databases">
        <title>Whole Genome Sequence of Bradyrhizobium sp. Strain 66S1MB.</title>
        <authorList>
            <person name="Bromfield E."/>
            <person name="Cloutier S."/>
        </authorList>
    </citation>
    <scope>NUCLEOTIDE SEQUENCE</scope>
    <source>
        <strain evidence="2">66S1MB</strain>
    </source>
</reference>